<feature type="domain" description="Sulfatase N-terminal" evidence="3">
    <location>
        <begin position="1"/>
        <end position="366"/>
    </location>
</feature>
<reference evidence="4" key="1">
    <citation type="journal article" date="2012" name="PLoS ONE">
        <title>Gene sets for utilization of primary and secondary nutrition supplies in the distal gut of endangered iberian lynx.</title>
        <authorList>
            <person name="Alcaide M."/>
            <person name="Messina E."/>
            <person name="Richter M."/>
            <person name="Bargiela R."/>
            <person name="Peplies J."/>
            <person name="Huws S.A."/>
            <person name="Newbold C.J."/>
            <person name="Golyshin P.N."/>
            <person name="Simon M.A."/>
            <person name="Lopez G."/>
            <person name="Yakimov M.M."/>
            <person name="Ferrer M."/>
        </authorList>
    </citation>
    <scope>NUCLEOTIDE SEQUENCE</scope>
</reference>
<comment type="caution">
    <text evidence="4">The sequence shown here is derived from an EMBL/GenBank/DDBJ whole genome shotgun (WGS) entry which is preliminary data.</text>
</comment>
<evidence type="ECO:0000259" key="3">
    <source>
        <dbReference type="Pfam" id="PF00884"/>
    </source>
</evidence>
<dbReference type="InterPro" id="IPR000917">
    <property type="entry name" value="Sulfatase_N"/>
</dbReference>
<dbReference type="Gene3D" id="3.40.720.10">
    <property type="entry name" value="Alkaline Phosphatase, subunit A"/>
    <property type="match status" value="1"/>
</dbReference>
<organism evidence="4">
    <name type="scientific">gut metagenome</name>
    <dbReference type="NCBI Taxonomy" id="749906"/>
    <lineage>
        <taxon>unclassified sequences</taxon>
        <taxon>metagenomes</taxon>
        <taxon>organismal metagenomes</taxon>
    </lineage>
</organism>
<dbReference type="InterPro" id="IPR024607">
    <property type="entry name" value="Sulfatase_CS"/>
</dbReference>
<gene>
    <name evidence="4" type="ORF">EVA_12336</name>
</gene>
<evidence type="ECO:0000256" key="1">
    <source>
        <dbReference type="ARBA" id="ARBA00008779"/>
    </source>
</evidence>
<dbReference type="InterPro" id="IPR017850">
    <property type="entry name" value="Alkaline_phosphatase_core_sf"/>
</dbReference>
<accession>J9GJ17</accession>
<proteinExistence type="inferred from homology"/>
<sequence>MADDLGYGDLECYGAKHVRTPHVNRLAKQGIRFTNSHAIAATSTPSRYSILTGEYAWRKPGTDVAAGNAGMIIRPEQFTLADLFKSSGYATCAIGKWHLGLGDRTEKQDWNAPLPAALGDLGFDYHYIMAATADRVPCVFIENGQVANYDPSAPIEVSYKKNFPNEPTGKENPEQLYNLKPSHGHDMSIVNGISRIGYMKGGGKALWKDENIADSITAHAIRFIEEHRHEPFFMYFATNDVHVPRFPHERFRGKNPMGLRGDAIVQFDWSVGQIMETLRKLGLDENTLVILSSDNGPVVDDGYEDKAEELLNGHRPSGPWRGHKYSAYEGGTMVPMIVRWPARIPKGQKSDVLLSQIDWMASLGALIQARMPQGSAPDSQNRLGNLLGTDHTDRNYVIELAANHVLSVRTKDWKYIEPNDGPRMIQWGPKIETGNRPNPQLYNLTQSQYEQDNVAEQHPDIVFDMQNLLRREIKKGDARR</sequence>
<evidence type="ECO:0000313" key="4">
    <source>
        <dbReference type="EMBL" id="EJW99534.1"/>
    </source>
</evidence>
<dbReference type="GO" id="GO:0016787">
    <property type="term" value="F:hydrolase activity"/>
    <property type="evidence" value="ECO:0007669"/>
    <property type="project" value="UniProtKB-KW"/>
</dbReference>
<dbReference type="EMBL" id="AMCI01003755">
    <property type="protein sequence ID" value="EJW99534.1"/>
    <property type="molecule type" value="Genomic_DNA"/>
</dbReference>
<dbReference type="AlphaFoldDB" id="J9GJ17"/>
<name>J9GJ17_9ZZZZ</name>
<dbReference type="PANTHER" id="PTHR43751">
    <property type="entry name" value="SULFATASE"/>
    <property type="match status" value="1"/>
</dbReference>
<dbReference type="CDD" id="cd16143">
    <property type="entry name" value="ARS_like"/>
    <property type="match status" value="1"/>
</dbReference>
<dbReference type="Pfam" id="PF00884">
    <property type="entry name" value="Sulfatase"/>
    <property type="match status" value="1"/>
</dbReference>
<comment type="similarity">
    <text evidence="1">Belongs to the sulfatase family.</text>
</comment>
<evidence type="ECO:0000256" key="2">
    <source>
        <dbReference type="ARBA" id="ARBA00022801"/>
    </source>
</evidence>
<dbReference type="SUPFAM" id="SSF53649">
    <property type="entry name" value="Alkaline phosphatase-like"/>
    <property type="match status" value="1"/>
</dbReference>
<dbReference type="InterPro" id="IPR052701">
    <property type="entry name" value="GAG_Ulvan_Degrading_Sulfatases"/>
</dbReference>
<protein>
    <submittedName>
        <fullName evidence="4">Arylsulphatase A</fullName>
    </submittedName>
</protein>
<dbReference type="Gene3D" id="3.30.1120.10">
    <property type="match status" value="1"/>
</dbReference>
<dbReference type="PROSITE" id="PS00523">
    <property type="entry name" value="SULFATASE_1"/>
    <property type="match status" value="1"/>
</dbReference>
<dbReference type="PROSITE" id="PS00149">
    <property type="entry name" value="SULFATASE_2"/>
    <property type="match status" value="1"/>
</dbReference>
<keyword evidence="2" id="KW-0378">Hydrolase</keyword>
<dbReference type="PANTHER" id="PTHR43751:SF6">
    <property type="entry name" value="N-ACETYLGALACTOSAMINE-6-O-SULFATASE"/>
    <property type="match status" value="1"/>
</dbReference>